<feature type="region of interest" description="Disordered" evidence="1">
    <location>
        <begin position="1"/>
        <end position="41"/>
    </location>
</feature>
<dbReference type="Proteomes" id="UP000185511">
    <property type="component" value="Chromosome"/>
</dbReference>
<evidence type="ECO:0000313" key="3">
    <source>
        <dbReference type="Proteomes" id="UP000185511"/>
    </source>
</evidence>
<feature type="compositionally biased region" description="Low complexity" evidence="1">
    <location>
        <begin position="10"/>
        <end position="34"/>
    </location>
</feature>
<reference evidence="3" key="1">
    <citation type="submission" date="2016-06" db="EMBL/GenBank/DDBJ databases">
        <title>Complete genome sequence of Actinoalloteichus fjordicus DSM 46855 (=ADI127-17), type strain of the new species Actinoalloteichus fjordicus.</title>
        <authorList>
            <person name="Ruckert C."/>
            <person name="Nouioui I."/>
            <person name="Willmese J."/>
            <person name="van Wezel G."/>
            <person name="Klenk H.-P."/>
            <person name="Kalinowski J."/>
            <person name="Zotchev S.B."/>
        </authorList>
    </citation>
    <scope>NUCLEOTIDE SEQUENCE [LARGE SCALE GENOMIC DNA]</scope>
    <source>
        <strain evidence="3">ADI127-7</strain>
    </source>
</reference>
<sequence length="97" mass="10539">MNDTRRGRSRPSTPSTVPTAEAAAPAAVQKPVAADTAAPETAQHDIRWMGRFRRIEHRRDPVYQDTAVSVCGCVITVAAENLRLLRCRACFPPGVAP</sequence>
<dbReference type="AlphaFoldDB" id="A0AAC9PTY1"/>
<keyword evidence="3" id="KW-1185">Reference proteome</keyword>
<evidence type="ECO:0000256" key="1">
    <source>
        <dbReference type="SAM" id="MobiDB-lite"/>
    </source>
</evidence>
<dbReference type="EMBL" id="CP016076">
    <property type="protein sequence ID" value="APU16537.1"/>
    <property type="molecule type" value="Genomic_DNA"/>
</dbReference>
<protein>
    <submittedName>
        <fullName evidence="2">Uncharacterized protein</fullName>
    </submittedName>
</protein>
<proteinExistence type="predicted"/>
<gene>
    <name evidence="2" type="ORF">UA74_22595</name>
</gene>
<evidence type="ECO:0000313" key="2">
    <source>
        <dbReference type="EMBL" id="APU16537.1"/>
    </source>
</evidence>
<organism evidence="2 3">
    <name type="scientific">Actinoalloteichus fjordicus</name>
    <dbReference type="NCBI Taxonomy" id="1612552"/>
    <lineage>
        <taxon>Bacteria</taxon>
        <taxon>Bacillati</taxon>
        <taxon>Actinomycetota</taxon>
        <taxon>Actinomycetes</taxon>
        <taxon>Pseudonocardiales</taxon>
        <taxon>Pseudonocardiaceae</taxon>
        <taxon>Actinoalloteichus</taxon>
    </lineage>
</organism>
<accession>A0AAC9PTY1</accession>
<dbReference type="KEGG" id="acad:UA74_22595"/>
<name>A0AAC9PTY1_9PSEU</name>